<accession>E2AB71</accession>
<keyword evidence="2" id="KW-1185">Reference proteome</keyword>
<dbReference type="AlphaFoldDB" id="E2AB71"/>
<name>E2AB71_CAMFO</name>
<sequence length="50" mass="5670">MTNSVPDRWLEYKPFGNVIKGTNILAFKVPLKDVSISVNNSLILIILHIF</sequence>
<dbReference type="InParanoid" id="E2AB71"/>
<proteinExistence type="predicted"/>
<dbReference type="Proteomes" id="UP000000311">
    <property type="component" value="Unassembled WGS sequence"/>
</dbReference>
<evidence type="ECO:0000313" key="2">
    <source>
        <dbReference type="Proteomes" id="UP000000311"/>
    </source>
</evidence>
<organism evidence="2">
    <name type="scientific">Camponotus floridanus</name>
    <name type="common">Florida carpenter ant</name>
    <dbReference type="NCBI Taxonomy" id="104421"/>
    <lineage>
        <taxon>Eukaryota</taxon>
        <taxon>Metazoa</taxon>
        <taxon>Ecdysozoa</taxon>
        <taxon>Arthropoda</taxon>
        <taxon>Hexapoda</taxon>
        <taxon>Insecta</taxon>
        <taxon>Pterygota</taxon>
        <taxon>Neoptera</taxon>
        <taxon>Endopterygota</taxon>
        <taxon>Hymenoptera</taxon>
        <taxon>Apocrita</taxon>
        <taxon>Aculeata</taxon>
        <taxon>Formicoidea</taxon>
        <taxon>Formicidae</taxon>
        <taxon>Formicinae</taxon>
        <taxon>Camponotus</taxon>
    </lineage>
</organism>
<gene>
    <name evidence="1" type="ORF">EAG_01087</name>
</gene>
<dbReference type="InterPro" id="IPR029021">
    <property type="entry name" value="Prot-tyrosine_phosphatase-like"/>
</dbReference>
<dbReference type="EMBL" id="GL438234">
    <property type="protein sequence ID" value="EFN69347.1"/>
    <property type="molecule type" value="Genomic_DNA"/>
</dbReference>
<protein>
    <submittedName>
        <fullName evidence="1">Uncharacterized protein</fullName>
    </submittedName>
</protein>
<reference evidence="1 2" key="1">
    <citation type="journal article" date="2010" name="Science">
        <title>Genomic comparison of the ants Camponotus floridanus and Harpegnathos saltator.</title>
        <authorList>
            <person name="Bonasio R."/>
            <person name="Zhang G."/>
            <person name="Ye C."/>
            <person name="Mutti N.S."/>
            <person name="Fang X."/>
            <person name="Qin N."/>
            <person name="Donahue G."/>
            <person name="Yang P."/>
            <person name="Li Q."/>
            <person name="Li C."/>
            <person name="Zhang P."/>
            <person name="Huang Z."/>
            <person name="Berger S.L."/>
            <person name="Reinberg D."/>
            <person name="Wang J."/>
            <person name="Liebig J."/>
        </authorList>
    </citation>
    <scope>NUCLEOTIDE SEQUENCE [LARGE SCALE GENOMIC DNA]</scope>
    <source>
        <strain evidence="2">C129</strain>
    </source>
</reference>
<evidence type="ECO:0000313" key="1">
    <source>
        <dbReference type="EMBL" id="EFN69347.1"/>
    </source>
</evidence>
<dbReference type="Gene3D" id="3.90.190.10">
    <property type="entry name" value="Protein tyrosine phosphatase superfamily"/>
    <property type="match status" value="1"/>
</dbReference>